<dbReference type="AlphaFoldDB" id="S4WAQ5"/>
<accession>S4WAQ5</accession>
<protein>
    <recommendedName>
        <fullName evidence="2">Tetratricopeptide repeat protein</fullName>
    </recommendedName>
</protein>
<sequence length="356" mass="41296">MRKTILKILAFSIVSLALSQQPYRSVDQVREEWTDFTSYQREEMVSFCDFLFREGQYERCLLTSFQLLYKFPTDPLKPAVLYYIARCYEEMGNYNLAHRYYRQVKNSESKTSITYRAASYRDLYINLMANEIDDLMETTEATDDPYLITFRGYGYMKRLQWEDAKISFISAQELFKHSHYNKLMMPLYQAIENVASVPKHNRYLVFLSGLIMPGGGQFMLKEWDKGQGVLTSVGLLALIATWGNVNTLVGSKQIMESEGSSLPIFENFKQGRNDVSLTGPDKIPSTVKIKSYSLRYIIPPLAISGGIFIGSVWKSFMDTQEKNERLVEFYIQERIDRISPERFLDFPEPSLVSTKE</sequence>
<dbReference type="Gene3D" id="1.25.40.10">
    <property type="entry name" value="Tetratricopeptide repeat domain"/>
    <property type="match status" value="1"/>
</dbReference>
<name>S4WAQ5_9BACT</name>
<dbReference type="EMBL" id="KF170413">
    <property type="protein sequence ID" value="AGO87753.1"/>
    <property type="molecule type" value="Genomic_DNA"/>
</dbReference>
<organism evidence="1">
    <name type="scientific">uncultured bacterium L413009-K18</name>
    <dbReference type="NCBI Taxonomy" id="1343850"/>
    <lineage>
        <taxon>Bacteria</taxon>
        <taxon>environmental samples</taxon>
    </lineage>
</organism>
<evidence type="ECO:0008006" key="2">
    <source>
        <dbReference type="Google" id="ProtNLM"/>
    </source>
</evidence>
<evidence type="ECO:0000313" key="1">
    <source>
        <dbReference type="EMBL" id="AGO87753.1"/>
    </source>
</evidence>
<dbReference type="InterPro" id="IPR011990">
    <property type="entry name" value="TPR-like_helical_dom_sf"/>
</dbReference>
<dbReference type="SUPFAM" id="SSF48452">
    <property type="entry name" value="TPR-like"/>
    <property type="match status" value="1"/>
</dbReference>
<reference evidence="1" key="1">
    <citation type="journal article" date="2014" name="ISME J.">
        <title>Genomic properties of Marine Group A bacteria indicate a role in the marine sulfur cycle.</title>
        <authorList>
            <person name="Wright J.J."/>
            <person name="Mewis K."/>
            <person name="Hanson N.W."/>
            <person name="Konwar K.M."/>
            <person name="Maas K.R."/>
            <person name="Hallam S.J."/>
        </authorList>
    </citation>
    <scope>NUCLEOTIDE SEQUENCE</scope>
</reference>
<proteinExistence type="predicted"/>